<feature type="region of interest" description="Disordered" evidence="1">
    <location>
        <begin position="1"/>
        <end position="23"/>
    </location>
</feature>
<dbReference type="GO" id="GO:0005829">
    <property type="term" value="C:cytosol"/>
    <property type="evidence" value="ECO:0007669"/>
    <property type="project" value="TreeGrafter"/>
</dbReference>
<dbReference type="Gene3D" id="3.40.50.1000">
    <property type="entry name" value="HAD superfamily/HAD-like"/>
    <property type="match status" value="1"/>
</dbReference>
<keyword evidence="2" id="KW-0378">Hydrolase</keyword>
<dbReference type="InterPro" id="IPR006379">
    <property type="entry name" value="HAD-SF_hydro_IIB"/>
</dbReference>
<dbReference type="InterPro" id="IPR036412">
    <property type="entry name" value="HAD-like_sf"/>
</dbReference>
<keyword evidence="3" id="KW-1185">Reference proteome</keyword>
<dbReference type="GO" id="GO:0000287">
    <property type="term" value="F:magnesium ion binding"/>
    <property type="evidence" value="ECO:0007669"/>
    <property type="project" value="TreeGrafter"/>
</dbReference>
<accession>A0A6G8Q0Y6</accession>
<evidence type="ECO:0000313" key="3">
    <source>
        <dbReference type="Proteomes" id="UP000502706"/>
    </source>
</evidence>
<name>A0A6G8Q0Y6_9ACTN</name>
<proteinExistence type="predicted"/>
<evidence type="ECO:0000313" key="2">
    <source>
        <dbReference type="EMBL" id="QIN80105.1"/>
    </source>
</evidence>
<dbReference type="Gene3D" id="3.30.1240.10">
    <property type="match status" value="1"/>
</dbReference>
<feature type="compositionally biased region" description="Basic and acidic residues" evidence="1">
    <location>
        <begin position="1"/>
        <end position="12"/>
    </location>
</feature>
<dbReference type="Proteomes" id="UP000502706">
    <property type="component" value="Chromosome"/>
</dbReference>
<reference evidence="2 3" key="1">
    <citation type="submission" date="2019-10" db="EMBL/GenBank/DDBJ databases">
        <title>Rubrobacter sp nov SCSIO 52915 isolated from a deep-sea sediment in the South China Sea.</title>
        <authorList>
            <person name="Chen R.W."/>
        </authorList>
    </citation>
    <scope>NUCLEOTIDE SEQUENCE [LARGE SCALE GENOMIC DNA]</scope>
    <source>
        <strain evidence="2 3">SCSIO 52915</strain>
    </source>
</reference>
<dbReference type="PANTHER" id="PTHR10000">
    <property type="entry name" value="PHOSPHOSERINE PHOSPHATASE"/>
    <property type="match status" value="1"/>
</dbReference>
<dbReference type="GO" id="GO:0016791">
    <property type="term" value="F:phosphatase activity"/>
    <property type="evidence" value="ECO:0007669"/>
    <property type="project" value="UniProtKB-ARBA"/>
</dbReference>
<dbReference type="SUPFAM" id="SSF56784">
    <property type="entry name" value="HAD-like"/>
    <property type="match status" value="1"/>
</dbReference>
<dbReference type="KEGG" id="rmar:GBA65_18030"/>
<evidence type="ECO:0000256" key="1">
    <source>
        <dbReference type="SAM" id="MobiDB-lite"/>
    </source>
</evidence>
<dbReference type="InterPro" id="IPR023214">
    <property type="entry name" value="HAD_sf"/>
</dbReference>
<sequence>MAEASAGRDRGPSARAGADGVRGREDKGTTIVCLDFDGTLVDDEGRIHPADVELLANERSVAFVPATGRPLHSVRRTFERYELFVGRPIPFPLVLENGAAVYDENEELRAQRCFDPDLQDALMRVVLASTGANFLIYSLDEVGLLRPDEKLLSLVRRFDMDPQPFDPDAMKPLTKVAATAGDLETLRAFEASTAGLPLELTYSLPNVLELTPVGVHKGQGLATLLDGTERADAGGEVVVAGDGENDLALFDLATLSFAPADSPPEIRARADRVLDVRKEGLLTPILREVRARANGA</sequence>
<organism evidence="2 3">
    <name type="scientific">Rubrobacter marinus</name>
    <dbReference type="NCBI Taxonomy" id="2653852"/>
    <lineage>
        <taxon>Bacteria</taxon>
        <taxon>Bacillati</taxon>
        <taxon>Actinomycetota</taxon>
        <taxon>Rubrobacteria</taxon>
        <taxon>Rubrobacterales</taxon>
        <taxon>Rubrobacteraceae</taxon>
        <taxon>Rubrobacter</taxon>
    </lineage>
</organism>
<dbReference type="Pfam" id="PF08282">
    <property type="entry name" value="Hydrolase_3"/>
    <property type="match status" value="1"/>
</dbReference>
<gene>
    <name evidence="2" type="ORF">GBA65_18030</name>
</gene>
<dbReference type="NCBIfam" id="TIGR01484">
    <property type="entry name" value="HAD-SF-IIB"/>
    <property type="match status" value="1"/>
</dbReference>
<protein>
    <submittedName>
        <fullName evidence="2">HAD-IIB family hydrolase</fullName>
    </submittedName>
</protein>
<dbReference type="PANTHER" id="PTHR10000:SF8">
    <property type="entry name" value="HAD SUPERFAMILY HYDROLASE-LIKE, TYPE 3"/>
    <property type="match status" value="1"/>
</dbReference>
<dbReference type="AlphaFoldDB" id="A0A6G8Q0Y6"/>
<dbReference type="EMBL" id="CP045121">
    <property type="protein sequence ID" value="QIN80105.1"/>
    <property type="molecule type" value="Genomic_DNA"/>
</dbReference>